<evidence type="ECO:0000256" key="3">
    <source>
        <dbReference type="ARBA" id="ARBA00022692"/>
    </source>
</evidence>
<feature type="region of interest" description="Disordered" evidence="6">
    <location>
        <begin position="602"/>
        <end position="621"/>
    </location>
</feature>
<comment type="subcellular location">
    <subcellularLocation>
        <location evidence="1">Membrane</location>
        <topology evidence="1">Multi-pass membrane protein</topology>
    </subcellularLocation>
</comment>
<dbReference type="PANTHER" id="PTHR21347">
    <property type="entry name" value="CLEFT LIP AND PALATE ASSOCIATED TRANSMEMBRANE PROTEIN-RELATED"/>
    <property type="match status" value="1"/>
</dbReference>
<dbReference type="InterPro" id="IPR008429">
    <property type="entry name" value="CLPTM1"/>
</dbReference>
<dbReference type="AlphaFoldDB" id="A0A0D7BNF8"/>
<dbReference type="GO" id="GO:0016020">
    <property type="term" value="C:membrane"/>
    <property type="evidence" value="ECO:0007669"/>
    <property type="project" value="UniProtKB-SubCell"/>
</dbReference>
<dbReference type="GO" id="GO:0012505">
    <property type="term" value="C:endomembrane system"/>
    <property type="evidence" value="ECO:0007669"/>
    <property type="project" value="TreeGrafter"/>
</dbReference>
<evidence type="ECO:0000256" key="7">
    <source>
        <dbReference type="SAM" id="Phobius"/>
    </source>
</evidence>
<evidence type="ECO:0000256" key="2">
    <source>
        <dbReference type="ARBA" id="ARBA00009310"/>
    </source>
</evidence>
<evidence type="ECO:0000313" key="9">
    <source>
        <dbReference type="Proteomes" id="UP000054007"/>
    </source>
</evidence>
<organism evidence="8 9">
    <name type="scientific">Cylindrobasidium torrendii FP15055 ss-10</name>
    <dbReference type="NCBI Taxonomy" id="1314674"/>
    <lineage>
        <taxon>Eukaryota</taxon>
        <taxon>Fungi</taxon>
        <taxon>Dikarya</taxon>
        <taxon>Basidiomycota</taxon>
        <taxon>Agaricomycotina</taxon>
        <taxon>Agaricomycetes</taxon>
        <taxon>Agaricomycetidae</taxon>
        <taxon>Agaricales</taxon>
        <taxon>Marasmiineae</taxon>
        <taxon>Physalacriaceae</taxon>
        <taxon>Cylindrobasidium</taxon>
    </lineage>
</organism>
<reference evidence="8 9" key="1">
    <citation type="journal article" date="2015" name="Fungal Genet. Biol.">
        <title>Evolution of novel wood decay mechanisms in Agaricales revealed by the genome sequences of Fistulina hepatica and Cylindrobasidium torrendii.</title>
        <authorList>
            <person name="Floudas D."/>
            <person name="Held B.W."/>
            <person name="Riley R."/>
            <person name="Nagy L.G."/>
            <person name="Koehler G."/>
            <person name="Ransdell A.S."/>
            <person name="Younus H."/>
            <person name="Chow J."/>
            <person name="Chiniquy J."/>
            <person name="Lipzen A."/>
            <person name="Tritt A."/>
            <person name="Sun H."/>
            <person name="Haridas S."/>
            <person name="LaButti K."/>
            <person name="Ohm R.A."/>
            <person name="Kues U."/>
            <person name="Blanchette R.A."/>
            <person name="Grigoriev I.V."/>
            <person name="Minto R.E."/>
            <person name="Hibbett D.S."/>
        </authorList>
    </citation>
    <scope>NUCLEOTIDE SEQUENCE [LARGE SCALE GENOMIC DNA]</scope>
    <source>
        <strain evidence="8 9">FP15055 ss-10</strain>
    </source>
</reference>
<feature type="transmembrane region" description="Helical" evidence="7">
    <location>
        <begin position="491"/>
        <end position="513"/>
    </location>
</feature>
<keyword evidence="9" id="KW-1185">Reference proteome</keyword>
<feature type="compositionally biased region" description="Basic and acidic residues" evidence="6">
    <location>
        <begin position="602"/>
        <end position="613"/>
    </location>
</feature>
<evidence type="ECO:0000256" key="6">
    <source>
        <dbReference type="SAM" id="MobiDB-lite"/>
    </source>
</evidence>
<evidence type="ECO:0000256" key="4">
    <source>
        <dbReference type="ARBA" id="ARBA00022989"/>
    </source>
</evidence>
<dbReference type="Proteomes" id="UP000054007">
    <property type="component" value="Unassembled WGS sequence"/>
</dbReference>
<dbReference type="PANTHER" id="PTHR21347:SF0">
    <property type="entry name" value="LIPID SCRAMBLASE CLPTM1L"/>
    <property type="match status" value="1"/>
</dbReference>
<feature type="region of interest" description="Disordered" evidence="6">
    <location>
        <begin position="1"/>
        <end position="21"/>
    </location>
</feature>
<feature type="transmembrane region" description="Helical" evidence="7">
    <location>
        <begin position="464"/>
        <end position="485"/>
    </location>
</feature>
<evidence type="ECO:0000256" key="5">
    <source>
        <dbReference type="ARBA" id="ARBA00023136"/>
    </source>
</evidence>
<keyword evidence="5 7" id="KW-0472">Membrane</keyword>
<dbReference type="OrthoDB" id="378564at2759"/>
<protein>
    <submittedName>
        <fullName evidence="8">Cleft lip and palate associated transmembrane protein</fullName>
    </submittedName>
</protein>
<sequence length="621" mass="71043">MSTPAQPAGNAAAEGDQRQQGGMGRFMGVAQQMFLMWAVSQLATKYLSGKKPPTEGPATTMPSHGGAEPVVSTNPHELAPQQLLLGWDLGTELSMHVYLTTEDVPDLYFGKPPALPHFVWNNIKFGDWNDHRTADYLIDFPDVVKNNGSIYADIFLTKNGASPDPHERSFDSDDVQHVRRLITPYYPRERVRKVKNLLTTTEDGEEEEELEADVILPHWHQNITLALVSDAAQISYAQAPPATQQYVQVIPRKRDSTGTKAFYKPIIFANEFWHLREHYDEINSTTPALPVRFTFQPMSYMKFQIFASMTQGFKDAASQQGGAAAAELDTIKRMFIETNPYFLALTGFVTLLHMLFEMLAFKNDVSHWREKKEMVGVSVRTIITNVFVQLIILLYLIDNNEKTSWVILFTQGTGIAIEAWKITKAVDIRLVANPPGPLPYKLDITDKHVLSEDEKKTQEYDKLAFRYVSYVAIPLLMGYTVYSLMYEVHRGWYSFTISTLTSFVYMFGFAQLVPQLIINYKLKSVAHMPMKAMIYKTLSTVVDDFFAFCIKMPFLHRLACFRDDVVFLVFLYQRWIYRIDPKRVNEYGQIGVHEIDAVKEKEAEPETKESKKEKVLKKKKQ</sequence>
<dbReference type="STRING" id="1314674.A0A0D7BNF8"/>
<dbReference type="Pfam" id="PF05602">
    <property type="entry name" value="CLPTM1"/>
    <property type="match status" value="1"/>
</dbReference>
<keyword evidence="3 7" id="KW-0812">Transmembrane</keyword>
<proteinExistence type="inferred from homology"/>
<accession>A0A0D7BNF8</accession>
<evidence type="ECO:0000313" key="8">
    <source>
        <dbReference type="EMBL" id="KIY72108.1"/>
    </source>
</evidence>
<keyword evidence="4 7" id="KW-1133">Transmembrane helix</keyword>
<feature type="transmembrane region" description="Helical" evidence="7">
    <location>
        <begin position="373"/>
        <end position="397"/>
    </location>
</feature>
<dbReference type="EMBL" id="KN880447">
    <property type="protein sequence ID" value="KIY72108.1"/>
    <property type="molecule type" value="Genomic_DNA"/>
</dbReference>
<evidence type="ECO:0000256" key="1">
    <source>
        <dbReference type="ARBA" id="ARBA00004141"/>
    </source>
</evidence>
<comment type="similarity">
    <text evidence="2">Belongs to the CLPTM1 family.</text>
</comment>
<name>A0A0D7BNF8_9AGAR</name>
<feature type="transmembrane region" description="Helical" evidence="7">
    <location>
        <begin position="341"/>
        <end position="361"/>
    </location>
</feature>
<gene>
    <name evidence="8" type="ORF">CYLTODRAFT_389335</name>
</gene>